<sequence length="561" mass="60909">MGSTSLLPTHQLRDSQIFRARMHDASPQENAKRSYDRAKAIGLAYNMTAEDVRTLSPKFWDVHRDPLLAMDGACVTLLTIQYNLVVGTLSHHLHERADLASLVDDLLTYRKIGQFLLTELGHGLDAENIETVAQWMPDADAFLLHTPDPQAAKFMPPTVPMGTPCVGIVLARLVVENEFRGIRPFIVELNDGMRMCPGITAQRLPYREGTNPVNHALTSFSHVRLPRAALLGSLDAPPSLRDAFRTSIARTAVGTLAVSLWACSALDVYAALGLRYSLRRMALGAPIWRFRTQQAPVLAAIAYAHVLDALLHWATDVYADARVDVRVRNAVAACAKAVTVQHAQPAARGVAERCGALGLFAVNQMSVLHDETRGVAISEGDILGLSIRLATELLLGRYSLPAPADPTSLLALHEAGLLATLRERLARLPHHRAPGFNTHILPHCRALVEAAGHRLAYDAARARGVPAPLVQLYVARALRHDAAWYAECAGLGTEAQDAMERDAQDAVLRRVDEFVGALPGPPFVTAPIAGEAAWEVFVAGLELFGESSVGRGVREAVRAQL</sequence>
<reference evidence="1" key="2">
    <citation type="journal article" date="2022" name="New Phytol.">
        <title>Evolutionary transition to the ectomycorrhizal habit in the genomes of a hyperdiverse lineage of mushroom-forming fungi.</title>
        <authorList>
            <person name="Looney B."/>
            <person name="Miyauchi S."/>
            <person name="Morin E."/>
            <person name="Drula E."/>
            <person name="Courty P.E."/>
            <person name="Kohler A."/>
            <person name="Kuo A."/>
            <person name="LaButti K."/>
            <person name="Pangilinan J."/>
            <person name="Lipzen A."/>
            <person name="Riley R."/>
            <person name="Andreopoulos W."/>
            <person name="He G."/>
            <person name="Johnson J."/>
            <person name="Nolan M."/>
            <person name="Tritt A."/>
            <person name="Barry K.W."/>
            <person name="Grigoriev I.V."/>
            <person name="Nagy L.G."/>
            <person name="Hibbett D."/>
            <person name="Henrissat B."/>
            <person name="Matheny P.B."/>
            <person name="Labbe J."/>
            <person name="Martin F.M."/>
        </authorList>
    </citation>
    <scope>NUCLEOTIDE SEQUENCE</scope>
    <source>
        <strain evidence="1">FP105234-sp</strain>
    </source>
</reference>
<comment type="caution">
    <text evidence="1">The sequence shown here is derived from an EMBL/GenBank/DDBJ whole genome shotgun (WGS) entry which is preliminary data.</text>
</comment>
<proteinExistence type="predicted"/>
<accession>A0ACB8RSB0</accession>
<dbReference type="EMBL" id="MU275915">
    <property type="protein sequence ID" value="KAI0046889.1"/>
    <property type="molecule type" value="Genomic_DNA"/>
</dbReference>
<protein>
    <submittedName>
        <fullName evidence="1">Acyl-CoA dehydrogenase NM domain-like protein</fullName>
    </submittedName>
</protein>
<gene>
    <name evidence="1" type="ORF">FA95DRAFT_1309047</name>
</gene>
<evidence type="ECO:0000313" key="1">
    <source>
        <dbReference type="EMBL" id="KAI0046889.1"/>
    </source>
</evidence>
<dbReference type="Proteomes" id="UP000814033">
    <property type="component" value="Unassembled WGS sequence"/>
</dbReference>
<keyword evidence="2" id="KW-1185">Reference proteome</keyword>
<organism evidence="1 2">
    <name type="scientific">Auriscalpium vulgare</name>
    <dbReference type="NCBI Taxonomy" id="40419"/>
    <lineage>
        <taxon>Eukaryota</taxon>
        <taxon>Fungi</taxon>
        <taxon>Dikarya</taxon>
        <taxon>Basidiomycota</taxon>
        <taxon>Agaricomycotina</taxon>
        <taxon>Agaricomycetes</taxon>
        <taxon>Russulales</taxon>
        <taxon>Auriscalpiaceae</taxon>
        <taxon>Auriscalpium</taxon>
    </lineage>
</organism>
<evidence type="ECO:0000313" key="2">
    <source>
        <dbReference type="Proteomes" id="UP000814033"/>
    </source>
</evidence>
<name>A0ACB8RSB0_9AGAM</name>
<reference evidence="1" key="1">
    <citation type="submission" date="2021-02" db="EMBL/GenBank/DDBJ databases">
        <authorList>
            <consortium name="DOE Joint Genome Institute"/>
            <person name="Ahrendt S."/>
            <person name="Looney B.P."/>
            <person name="Miyauchi S."/>
            <person name="Morin E."/>
            <person name="Drula E."/>
            <person name="Courty P.E."/>
            <person name="Chicoki N."/>
            <person name="Fauchery L."/>
            <person name="Kohler A."/>
            <person name="Kuo A."/>
            <person name="Labutti K."/>
            <person name="Pangilinan J."/>
            <person name="Lipzen A."/>
            <person name="Riley R."/>
            <person name="Andreopoulos W."/>
            <person name="He G."/>
            <person name="Johnson J."/>
            <person name="Barry K.W."/>
            <person name="Grigoriev I.V."/>
            <person name="Nagy L."/>
            <person name="Hibbett D."/>
            <person name="Henrissat B."/>
            <person name="Matheny P.B."/>
            <person name="Labbe J."/>
            <person name="Martin F."/>
        </authorList>
    </citation>
    <scope>NUCLEOTIDE SEQUENCE</scope>
    <source>
        <strain evidence="1">FP105234-sp</strain>
    </source>
</reference>